<keyword evidence="5" id="KW-0411">Iron-sulfur</keyword>
<dbReference type="Pfam" id="PF04879">
    <property type="entry name" value="Molybdop_Fe4S4"/>
    <property type="match status" value="1"/>
</dbReference>
<evidence type="ECO:0000256" key="1">
    <source>
        <dbReference type="ARBA" id="ARBA00022485"/>
    </source>
</evidence>
<dbReference type="Pfam" id="PF00384">
    <property type="entry name" value="Molybdopterin"/>
    <property type="match status" value="1"/>
</dbReference>
<keyword evidence="4" id="KW-0408">Iron</keyword>
<dbReference type="NCBIfam" id="NF041323">
    <property type="entry name" value="Nitr_red_NasA_Halo"/>
    <property type="match status" value="1"/>
</dbReference>
<reference evidence="7 8" key="1">
    <citation type="submission" date="2022-06" db="EMBL/GenBank/DDBJ databases">
        <title>Halomicroarcula sp. a new haloarchaeum isolate from saline soil.</title>
        <authorList>
            <person name="Strakova D."/>
            <person name="Galisteo C."/>
            <person name="Sanchez-Porro C."/>
            <person name="Ventosa A."/>
        </authorList>
    </citation>
    <scope>NUCLEOTIDE SEQUENCE [LARGE SCALE GENOMIC DNA]</scope>
    <source>
        <strain evidence="7 8">S3CR25-11</strain>
    </source>
</reference>
<dbReference type="InterPro" id="IPR006963">
    <property type="entry name" value="Mopterin_OxRdtase_4Fe-4S_dom"/>
</dbReference>
<dbReference type="InterPro" id="IPR009010">
    <property type="entry name" value="Asp_de-COase-like_dom_sf"/>
</dbReference>
<dbReference type="RefSeq" id="WP_310900315.1">
    <property type="nucleotide sequence ID" value="NZ_JAMQOS010000003.1"/>
</dbReference>
<dbReference type="Gene3D" id="3.40.228.10">
    <property type="entry name" value="Dimethylsulfoxide Reductase, domain 2"/>
    <property type="match status" value="1"/>
</dbReference>
<keyword evidence="2" id="KW-0479">Metal-binding</keyword>
<organism evidence="7 8">
    <name type="scientific">Haloarcula onubensis</name>
    <dbReference type="NCBI Taxonomy" id="2950539"/>
    <lineage>
        <taxon>Archaea</taxon>
        <taxon>Methanobacteriati</taxon>
        <taxon>Methanobacteriota</taxon>
        <taxon>Stenosarchaea group</taxon>
        <taxon>Halobacteria</taxon>
        <taxon>Halobacteriales</taxon>
        <taxon>Haloarculaceae</taxon>
        <taxon>Haloarcula</taxon>
    </lineage>
</organism>
<evidence type="ECO:0000313" key="7">
    <source>
        <dbReference type="EMBL" id="MDS0282484.1"/>
    </source>
</evidence>
<dbReference type="Gene3D" id="2.20.25.90">
    <property type="entry name" value="ADC-like domains"/>
    <property type="match status" value="1"/>
</dbReference>
<keyword evidence="8" id="KW-1185">Reference proteome</keyword>
<evidence type="ECO:0000256" key="3">
    <source>
        <dbReference type="ARBA" id="ARBA00023002"/>
    </source>
</evidence>
<evidence type="ECO:0000256" key="2">
    <source>
        <dbReference type="ARBA" id="ARBA00022723"/>
    </source>
</evidence>
<accession>A0ABU2FPY6</accession>
<dbReference type="InterPro" id="IPR050123">
    <property type="entry name" value="Prok_molybdopt-oxidoreductase"/>
</dbReference>
<comment type="caution">
    <text evidence="7">The sequence shown here is derived from an EMBL/GenBank/DDBJ whole genome shotgun (WGS) entry which is preliminary data.</text>
</comment>
<dbReference type="SMART" id="SM00926">
    <property type="entry name" value="Molybdop_Fe4S4"/>
    <property type="match status" value="1"/>
</dbReference>
<keyword evidence="3" id="KW-0560">Oxidoreductase</keyword>
<evidence type="ECO:0000313" key="8">
    <source>
        <dbReference type="Proteomes" id="UP001268864"/>
    </source>
</evidence>
<feature type="domain" description="4Fe-4S Mo/W bis-MGD-type" evidence="6">
    <location>
        <begin position="2"/>
        <end position="56"/>
    </location>
</feature>
<name>A0ABU2FPY6_9EURY</name>
<dbReference type="Gene3D" id="2.40.40.20">
    <property type="match status" value="1"/>
</dbReference>
<dbReference type="PANTHER" id="PTHR43105">
    <property type="entry name" value="RESPIRATORY NITRATE REDUCTASE"/>
    <property type="match status" value="1"/>
</dbReference>
<dbReference type="Pfam" id="PF01568">
    <property type="entry name" value="Molydop_binding"/>
    <property type="match status" value="1"/>
</dbReference>
<evidence type="ECO:0000256" key="4">
    <source>
        <dbReference type="ARBA" id="ARBA00023004"/>
    </source>
</evidence>
<dbReference type="SUPFAM" id="SSF50692">
    <property type="entry name" value="ADC-like"/>
    <property type="match status" value="1"/>
</dbReference>
<protein>
    <submittedName>
        <fullName evidence="7">Molybdopterin-dependent oxidoreductase</fullName>
    </submittedName>
</protein>
<dbReference type="Proteomes" id="UP001268864">
    <property type="component" value="Unassembled WGS sequence"/>
</dbReference>
<dbReference type="EMBL" id="JAMQOS010000003">
    <property type="protein sequence ID" value="MDS0282484.1"/>
    <property type="molecule type" value="Genomic_DNA"/>
</dbReference>
<evidence type="ECO:0000259" key="6">
    <source>
        <dbReference type="SMART" id="SM00926"/>
    </source>
</evidence>
<dbReference type="SUPFAM" id="SSF53706">
    <property type="entry name" value="Formate dehydrogenase/DMSO reductase, domains 1-3"/>
    <property type="match status" value="1"/>
</dbReference>
<dbReference type="InterPro" id="IPR054894">
    <property type="entry name" value="Nitr_red_NasA"/>
</dbReference>
<evidence type="ECO:0000256" key="5">
    <source>
        <dbReference type="ARBA" id="ARBA00023014"/>
    </source>
</evidence>
<proteinExistence type="predicted"/>
<dbReference type="InterPro" id="IPR006656">
    <property type="entry name" value="Mopterin_OxRdtase"/>
</dbReference>
<dbReference type="Gene3D" id="3.40.50.740">
    <property type="match status" value="1"/>
</dbReference>
<dbReference type="PIRSF" id="PIRSF000144">
    <property type="entry name" value="CbbBc"/>
    <property type="match status" value="1"/>
</dbReference>
<sequence>MAHWKATTCMRCAVGCGQHQRGVDEGYGVDKVRGNYDHPTSEGLACERGIRETENPSGEWLTEPLVRRGDTLRPATWETALGVVAAEFIGTIAQDPDNIAVLGSGQQTNEAAYALGKLARGGIGTTYFDANTTLCMASAVTAYYDAFGSDAPPCTYDDIPVAQSHVVWGANPAAAHPVLYRWILDSAADDDSRLVVVDPVESETAADADHHVQLEPGTDLQLARAVLARLVATDRVDRDFIDAHTDGYDALVESLPAAADAASTAGVSAETVEALATTFEDRTLLYWGMGVNQSTHGTGAARMLINLCLATGNLGPGTGPFSLTGQANSMGARVCASKGTWPGHRDFTDQDHRSAVAEAWGVPLNRLPDDAGPGPVGIVDEINRGHIDAVWTVATNPVAGMPDATNVKRALDDVFLVAQDAFRSETVEHADVVLPAATWGESEGTVMNMERRVSRVTAVSDVVDTVRQDLDIIAAVGHRIDDDLFDAPPLEPEAVFDELRGLTAGTPTDLTGISYDRLDRELAVRWPAPDEETEGGYRYCDADGESWSFPTETGRAQFSTATYRGLPEPTDATYPLVLTTGRRPEAYNTGVRTRDETTDVPIARINPETAGQYIELLDRGRTVVESRRARVAVNLTPDAGVPTGALWMDVHHPAVNELTLPAIDPDSNEPNYKQCAVRLASPDTSTTVTRAGIARPGTLDDD</sequence>
<dbReference type="InterPro" id="IPR006657">
    <property type="entry name" value="MoPterin_dinucl-bd_dom"/>
</dbReference>
<gene>
    <name evidence="7" type="ORF">NDI86_10145</name>
</gene>
<keyword evidence="1" id="KW-0004">4Fe-4S</keyword>
<dbReference type="PANTHER" id="PTHR43105:SF9">
    <property type="entry name" value="NADPH-FE(3+) OXIDOREDUCTASE SUBUNIT ALPHA"/>
    <property type="match status" value="1"/>
</dbReference>